<evidence type="ECO:0000313" key="2">
    <source>
        <dbReference type="EMBL" id="KAA8910939.1"/>
    </source>
</evidence>
<sequence length="120" mass="13190">MGAHLCLLHSLTYVGSGLTASILDAWAWGYRVALAGLFEREETRKKGFLILSLNTAPLFFSCSAAPDNAVSVRKLNSARASWKRSVPARRSHPGSCSLRETGKRHFLSTSSWSLTTRSLH</sequence>
<feature type="chain" id="PRO_5023808527" evidence="1">
    <location>
        <begin position="20"/>
        <end position="120"/>
    </location>
</feature>
<feature type="signal peptide" evidence="1">
    <location>
        <begin position="1"/>
        <end position="19"/>
    </location>
</feature>
<keyword evidence="1" id="KW-0732">Signal</keyword>
<gene>
    <name evidence="2" type="ORF">FN846DRAFT_498299</name>
</gene>
<dbReference type="EMBL" id="VXIS01000041">
    <property type="protein sequence ID" value="KAA8910939.1"/>
    <property type="molecule type" value="Genomic_DNA"/>
</dbReference>
<name>A0A5J5F473_9PEZI</name>
<dbReference type="AlphaFoldDB" id="A0A5J5F473"/>
<accession>A0A5J5F473</accession>
<evidence type="ECO:0000256" key="1">
    <source>
        <dbReference type="SAM" id="SignalP"/>
    </source>
</evidence>
<organism evidence="2 3">
    <name type="scientific">Sphaerosporella brunnea</name>
    <dbReference type="NCBI Taxonomy" id="1250544"/>
    <lineage>
        <taxon>Eukaryota</taxon>
        <taxon>Fungi</taxon>
        <taxon>Dikarya</taxon>
        <taxon>Ascomycota</taxon>
        <taxon>Pezizomycotina</taxon>
        <taxon>Pezizomycetes</taxon>
        <taxon>Pezizales</taxon>
        <taxon>Pyronemataceae</taxon>
        <taxon>Sphaerosporella</taxon>
    </lineage>
</organism>
<dbReference type="InParanoid" id="A0A5J5F473"/>
<proteinExistence type="predicted"/>
<dbReference type="Proteomes" id="UP000326924">
    <property type="component" value="Unassembled WGS sequence"/>
</dbReference>
<evidence type="ECO:0000313" key="3">
    <source>
        <dbReference type="Proteomes" id="UP000326924"/>
    </source>
</evidence>
<protein>
    <submittedName>
        <fullName evidence="2">Uncharacterized protein</fullName>
    </submittedName>
</protein>
<reference evidence="2 3" key="1">
    <citation type="submission" date="2019-09" db="EMBL/GenBank/DDBJ databases">
        <title>Draft genome of the ectomycorrhizal ascomycete Sphaerosporella brunnea.</title>
        <authorList>
            <consortium name="DOE Joint Genome Institute"/>
            <person name="Benucci G.M."/>
            <person name="Marozzi G."/>
            <person name="Antonielli L."/>
            <person name="Sanchez S."/>
            <person name="Marco P."/>
            <person name="Wang X."/>
            <person name="Falini L.B."/>
            <person name="Barry K."/>
            <person name="Haridas S."/>
            <person name="Lipzen A."/>
            <person name="Labutti K."/>
            <person name="Grigoriev I.V."/>
            <person name="Murat C."/>
            <person name="Martin F."/>
            <person name="Albertini E."/>
            <person name="Donnini D."/>
            <person name="Bonito G."/>
        </authorList>
    </citation>
    <scope>NUCLEOTIDE SEQUENCE [LARGE SCALE GENOMIC DNA]</scope>
    <source>
        <strain evidence="2 3">Sb_GMNB300</strain>
    </source>
</reference>
<keyword evidence="3" id="KW-1185">Reference proteome</keyword>
<comment type="caution">
    <text evidence="2">The sequence shown here is derived from an EMBL/GenBank/DDBJ whole genome shotgun (WGS) entry which is preliminary data.</text>
</comment>